<accession>A0A6J7XFT0</accession>
<dbReference type="EMBL" id="LR798409">
    <property type="protein sequence ID" value="CAB5230015.1"/>
    <property type="molecule type" value="Genomic_DNA"/>
</dbReference>
<evidence type="ECO:0000313" key="1">
    <source>
        <dbReference type="EMBL" id="CAB4173190.1"/>
    </source>
</evidence>
<protein>
    <submittedName>
        <fullName evidence="3">Uncharacterized protein</fullName>
    </submittedName>
</protein>
<name>A0A6J7XFT0_9CAUD</name>
<reference evidence="3" key="1">
    <citation type="submission" date="2020-05" db="EMBL/GenBank/DDBJ databases">
        <authorList>
            <person name="Chiriac C."/>
            <person name="Salcher M."/>
            <person name="Ghai R."/>
            <person name="Kavagutti S V."/>
        </authorList>
    </citation>
    <scope>NUCLEOTIDE SEQUENCE</scope>
</reference>
<sequence length="223" mass="25496">MLEFARAIARFAERVRNPDPANEHYVPFVEPWAPSVQAVHHTIRRVGVEKAMEWLVTRAEASKRDIARAKEQDQFRAEHERKRREKARVEERMLSDELAPGRRIDRALSKLQLLSETSAANLEPHIRGSEHPSRILSDAHNDEFRKARSSALACCRKLEATLDSYRYRLLPPKLQGSIDDRLKNLVGYAPDVVALLDPEQGLPRQIMQRREALGLDPITGEGL</sequence>
<dbReference type="EMBL" id="LR796889">
    <property type="protein sequence ID" value="CAB4173190.1"/>
    <property type="molecule type" value="Genomic_DNA"/>
</dbReference>
<dbReference type="EMBL" id="LR797334">
    <property type="protein sequence ID" value="CAB4204168.1"/>
    <property type="molecule type" value="Genomic_DNA"/>
</dbReference>
<proteinExistence type="predicted"/>
<organism evidence="3">
    <name type="scientific">uncultured Caudovirales phage</name>
    <dbReference type="NCBI Taxonomy" id="2100421"/>
    <lineage>
        <taxon>Viruses</taxon>
        <taxon>Duplodnaviria</taxon>
        <taxon>Heunggongvirae</taxon>
        <taxon>Uroviricota</taxon>
        <taxon>Caudoviricetes</taxon>
        <taxon>Peduoviridae</taxon>
        <taxon>Maltschvirus</taxon>
        <taxon>Maltschvirus maltsch</taxon>
    </lineage>
</organism>
<gene>
    <name evidence="2" type="ORF">UFOVP1392_32</name>
    <name evidence="3" type="ORF">UFOVP1569_31</name>
    <name evidence="1" type="ORF">UFOVP952_42</name>
</gene>
<evidence type="ECO:0000313" key="2">
    <source>
        <dbReference type="EMBL" id="CAB4204168.1"/>
    </source>
</evidence>
<evidence type="ECO:0000313" key="3">
    <source>
        <dbReference type="EMBL" id="CAB5230015.1"/>
    </source>
</evidence>